<reference evidence="2 3" key="1">
    <citation type="journal article" date="2014" name="Genome Biol. Evol.">
        <title>The secreted proteins of Achlya hypogyna and Thraustotheca clavata identify the ancestral oomycete secretome and reveal gene acquisitions by horizontal gene transfer.</title>
        <authorList>
            <person name="Misner I."/>
            <person name="Blouin N."/>
            <person name="Leonard G."/>
            <person name="Richards T.A."/>
            <person name="Lane C.E."/>
        </authorList>
    </citation>
    <scope>NUCLEOTIDE SEQUENCE [LARGE SCALE GENOMIC DNA]</scope>
    <source>
        <strain evidence="2 3">ATCC 48635</strain>
    </source>
</reference>
<dbReference type="PANTHER" id="PTHR11145:SF19">
    <property type="entry name" value="BTB DOMAIN-CONTAINING PROTEIN-RELATED"/>
    <property type="match status" value="1"/>
</dbReference>
<dbReference type="AlphaFoldDB" id="A0A1V9Z3J3"/>
<dbReference type="EMBL" id="JNBR01000452">
    <property type="protein sequence ID" value="OQR92583.1"/>
    <property type="molecule type" value="Genomic_DNA"/>
</dbReference>
<comment type="caution">
    <text evidence="2">The sequence shown here is derived from an EMBL/GenBank/DDBJ whole genome shotgun (WGS) entry which is preliminary data.</text>
</comment>
<feature type="domain" description="Potassium channel tetramerisation-type BTB" evidence="1">
    <location>
        <begin position="74"/>
        <end position="156"/>
    </location>
</feature>
<accession>A0A1V9Z3J3</accession>
<dbReference type="Pfam" id="PF02214">
    <property type="entry name" value="BTB_2"/>
    <property type="match status" value="1"/>
</dbReference>
<evidence type="ECO:0000313" key="2">
    <source>
        <dbReference type="EMBL" id="OQR92583.1"/>
    </source>
</evidence>
<dbReference type="GO" id="GO:0051260">
    <property type="term" value="P:protein homooligomerization"/>
    <property type="evidence" value="ECO:0007669"/>
    <property type="project" value="InterPro"/>
</dbReference>
<evidence type="ECO:0000259" key="1">
    <source>
        <dbReference type="Pfam" id="PF02214"/>
    </source>
</evidence>
<name>A0A1V9Z3J3_ACHHY</name>
<dbReference type="InterPro" id="IPR003131">
    <property type="entry name" value="T1-type_BTB"/>
</dbReference>
<protein>
    <recommendedName>
        <fullName evidence="1">Potassium channel tetramerisation-type BTB domain-containing protein</fullName>
    </recommendedName>
</protein>
<evidence type="ECO:0000313" key="3">
    <source>
        <dbReference type="Proteomes" id="UP000243579"/>
    </source>
</evidence>
<dbReference type="Gene3D" id="3.30.710.10">
    <property type="entry name" value="Potassium Channel Kv1.1, Chain A"/>
    <property type="match status" value="1"/>
</dbReference>
<proteinExistence type="predicted"/>
<dbReference type="OrthoDB" id="66888at2759"/>
<keyword evidence="3" id="KW-1185">Reference proteome</keyword>
<organism evidence="2 3">
    <name type="scientific">Achlya hypogyna</name>
    <name type="common">Oomycete</name>
    <name type="synonym">Protoachlya hypogyna</name>
    <dbReference type="NCBI Taxonomy" id="1202772"/>
    <lineage>
        <taxon>Eukaryota</taxon>
        <taxon>Sar</taxon>
        <taxon>Stramenopiles</taxon>
        <taxon>Oomycota</taxon>
        <taxon>Saprolegniomycetes</taxon>
        <taxon>Saprolegniales</taxon>
        <taxon>Achlyaceae</taxon>
        <taxon>Achlya</taxon>
    </lineage>
</organism>
<dbReference type="InterPro" id="IPR045068">
    <property type="entry name" value="BACURD1-3"/>
</dbReference>
<dbReference type="Proteomes" id="UP000243579">
    <property type="component" value="Unassembled WGS sequence"/>
</dbReference>
<dbReference type="STRING" id="1202772.A0A1V9Z3J3"/>
<dbReference type="PANTHER" id="PTHR11145">
    <property type="entry name" value="BTB/POZ DOMAIN-CONTAINING ADAPTER FOR CUL3-MEDIATED RHOA DEGRADATION PROTEIN FAMILY MEMBER"/>
    <property type="match status" value="1"/>
</dbReference>
<dbReference type="SUPFAM" id="SSF54695">
    <property type="entry name" value="POZ domain"/>
    <property type="match status" value="1"/>
</dbReference>
<sequence>MGFVHEDVPIEGPAEKPRWRPEKKCRFKHGGFMIAAGLVAWLSWSIQGLSQMTYHKIEIPQESLQVNATVPPTVKLNVGGTVFETTWSTLLKCDETYFHDIQKDVTSDGTLFVDWSPTHMERVLMYLRSGYLNRHGLLWWEDDELSRTMRFLKIDTKGANCPFAKALEEPQDRYLYDYDEEGVPMTKTPHVCAHGVPGCDELLMPEPTQRQPVKARNVIKKAKNHPWRY</sequence>
<gene>
    <name evidence="2" type="ORF">ACHHYP_03503</name>
</gene>
<dbReference type="InterPro" id="IPR011333">
    <property type="entry name" value="SKP1/BTB/POZ_sf"/>
</dbReference>